<organism evidence="1 2">
    <name type="scientific">Coniosporium uncinatum</name>
    <dbReference type="NCBI Taxonomy" id="93489"/>
    <lineage>
        <taxon>Eukaryota</taxon>
        <taxon>Fungi</taxon>
        <taxon>Dikarya</taxon>
        <taxon>Ascomycota</taxon>
        <taxon>Pezizomycotina</taxon>
        <taxon>Dothideomycetes</taxon>
        <taxon>Dothideomycetes incertae sedis</taxon>
        <taxon>Coniosporium</taxon>
    </lineage>
</organism>
<gene>
    <name evidence="1" type="ORF">LTS18_000891</name>
</gene>
<proteinExistence type="predicted"/>
<evidence type="ECO:0000313" key="2">
    <source>
        <dbReference type="Proteomes" id="UP001186974"/>
    </source>
</evidence>
<accession>A0ACC3D858</accession>
<comment type="caution">
    <text evidence="1">The sequence shown here is derived from an EMBL/GenBank/DDBJ whole genome shotgun (WGS) entry which is preliminary data.</text>
</comment>
<keyword evidence="2" id="KW-1185">Reference proteome</keyword>
<sequence>MAPPLHDSTSPPLENPTPWRTSTSASSSDNIPSLLSSGILLPSPSAEIPLPSIEAHYTTSPPDSSPPLLSDDCPPSPTPSTTTFTRSGGANRSARRSSGAYTSLSTRTSKTDNTAVSDLPPELPSDSRDFTPYTPHKIRPSVFRDPESVRRAMCMASPPPPQLSGHSFSGAAAAAFGSSPLPRSGSRSTRMGGNGKYGRLGTMPTRESTMGLGMGMGDVVTPGSEHSSFMRSSPQHERVRERVGGLEGISREGTPRSVRSTREETPRKDLPLVLLHVTLLHTACPYSAGSMQRVLSEKYGYVLRNWRLLEEKMSETVVARGLLIPHPGEEYDVLEEKLLESLELRRPRILKCGHYCHPEENVEDAESCGSRYGGCSERDVFVDGDDDEDEETCHECRRPIKYPGMGEGTKKWNVRIFAANGMMRAGAWSAAWREMERVDIEIEPWMPDEARRELDELREEEAIAEMRRIEEEAAAGRLREERLLHEAEMEATRRREEAMKERIRVDSAFSHRTEVPNLPHHNVRQRRPVSQLSARSSRPSTPTRSSSDKIPLSTLLGNYLYLLAQDRRNIVIFLLSCTVLFFALSPRTSKPPHLDAVSVVQDLPAYTAPGHTYTTTISAMDLSAARLSTALTLMPSVAVSAQTGHSQEKEEEEAPPSRANIDSSEVPPTPCPTAASPSTMAPTSSFLAATTAPRSDAQTQTSQSESISEDKISASSVSLDVPSGQGSVHAAAPRAAEFEGGDDATGDPDDDASSGISRRLELAEGLDEVEELLLDSL</sequence>
<evidence type="ECO:0000313" key="1">
    <source>
        <dbReference type="EMBL" id="KAK3063369.1"/>
    </source>
</evidence>
<dbReference type="Proteomes" id="UP001186974">
    <property type="component" value="Unassembled WGS sequence"/>
</dbReference>
<dbReference type="EMBL" id="JAWDJW010006875">
    <property type="protein sequence ID" value="KAK3063369.1"/>
    <property type="molecule type" value="Genomic_DNA"/>
</dbReference>
<protein>
    <submittedName>
        <fullName evidence="1">Uncharacterized protein</fullName>
    </submittedName>
</protein>
<name>A0ACC3D858_9PEZI</name>
<reference evidence="1" key="1">
    <citation type="submission" date="2024-09" db="EMBL/GenBank/DDBJ databases">
        <title>Black Yeasts Isolated from many extreme environments.</title>
        <authorList>
            <person name="Coleine C."/>
            <person name="Stajich J.E."/>
            <person name="Selbmann L."/>
        </authorList>
    </citation>
    <scope>NUCLEOTIDE SEQUENCE</scope>
    <source>
        <strain evidence="1">CCFEE 5737</strain>
    </source>
</reference>